<name>A0A7Z0IX40_RHILE</name>
<evidence type="ECO:0000313" key="1">
    <source>
        <dbReference type="EMBL" id="NYJ10371.1"/>
    </source>
</evidence>
<dbReference type="AlphaFoldDB" id="A0A7Z0IX40"/>
<dbReference type="EMBL" id="JACBZV010000002">
    <property type="protein sequence ID" value="NYJ10371.1"/>
    <property type="molecule type" value="Genomic_DNA"/>
</dbReference>
<proteinExistence type="predicted"/>
<organism evidence="1 2">
    <name type="scientific">Rhizobium leguminosarum</name>
    <dbReference type="NCBI Taxonomy" id="384"/>
    <lineage>
        <taxon>Bacteria</taxon>
        <taxon>Pseudomonadati</taxon>
        <taxon>Pseudomonadota</taxon>
        <taxon>Alphaproteobacteria</taxon>
        <taxon>Hyphomicrobiales</taxon>
        <taxon>Rhizobiaceae</taxon>
        <taxon>Rhizobium/Agrobacterium group</taxon>
        <taxon>Rhizobium</taxon>
    </lineage>
</organism>
<gene>
    <name evidence="1" type="ORF">GGI64_001418</name>
</gene>
<comment type="caution">
    <text evidence="1">The sequence shown here is derived from an EMBL/GenBank/DDBJ whole genome shotgun (WGS) entry which is preliminary data.</text>
</comment>
<dbReference type="Proteomes" id="UP000535276">
    <property type="component" value="Unassembled WGS sequence"/>
</dbReference>
<reference evidence="1 2" key="1">
    <citation type="submission" date="2020-07" db="EMBL/GenBank/DDBJ databases">
        <title>Genomic Encyclopedia of Type Strains, Phase IV (KMG-V): Genome sequencing to study the core and pangenomes of soil and plant-associated prokaryotes.</title>
        <authorList>
            <person name="Whitman W."/>
        </authorList>
    </citation>
    <scope>NUCLEOTIDE SEQUENCE [LARGE SCALE GENOMIC DNA]</scope>
    <source>
        <strain evidence="1 2">SEMIA 4052</strain>
    </source>
</reference>
<sequence>MPWRHAVADFDEGDTKLGQFQSEPVRCNVGRGKDEAVGVDRLVLARQMGDEDRRIALPALYAALRSN</sequence>
<evidence type="ECO:0000313" key="2">
    <source>
        <dbReference type="Proteomes" id="UP000535276"/>
    </source>
</evidence>
<accession>A0A7Z0IX40</accession>
<protein>
    <submittedName>
        <fullName evidence="1">Uncharacterized protein</fullName>
    </submittedName>
</protein>